<dbReference type="InterPro" id="IPR023753">
    <property type="entry name" value="FAD/NAD-binding_dom"/>
</dbReference>
<accession>A0A6J4UZ73</accession>
<dbReference type="SUPFAM" id="SSF51905">
    <property type="entry name" value="FAD/NAD(P)-binding domain"/>
    <property type="match status" value="2"/>
</dbReference>
<dbReference type="PRINTS" id="PR00411">
    <property type="entry name" value="PNDRDTASEI"/>
</dbReference>
<keyword evidence="4" id="KW-0274">FAD</keyword>
<dbReference type="PRINTS" id="PR00368">
    <property type="entry name" value="FADPNR"/>
</dbReference>
<dbReference type="EC" id="1.6.99.3" evidence="9"/>
<protein>
    <submittedName>
        <fullName evidence="9">Pyridine nucleotide-disulfide oxidoreductase NADH dehydrogenase</fullName>
        <ecNumber evidence="9">1.6.99.3</ecNumber>
    </submittedName>
</protein>
<dbReference type="InterPro" id="IPR016156">
    <property type="entry name" value="FAD/NAD-linked_Rdtase_dimer_sf"/>
</dbReference>
<dbReference type="InterPro" id="IPR050260">
    <property type="entry name" value="FAD-bd_OxRdtase"/>
</dbReference>
<evidence type="ECO:0000259" key="8">
    <source>
        <dbReference type="Pfam" id="PF07992"/>
    </source>
</evidence>
<dbReference type="InterPro" id="IPR036188">
    <property type="entry name" value="FAD/NAD-bd_sf"/>
</dbReference>
<evidence type="ECO:0000256" key="3">
    <source>
        <dbReference type="ARBA" id="ARBA00022630"/>
    </source>
</evidence>
<feature type="domain" description="Pyridine nucleotide-disulphide oxidoreductase dimerisation" evidence="7">
    <location>
        <begin position="332"/>
        <end position="433"/>
    </location>
</feature>
<evidence type="ECO:0000259" key="7">
    <source>
        <dbReference type="Pfam" id="PF02852"/>
    </source>
</evidence>
<dbReference type="SUPFAM" id="SSF55424">
    <property type="entry name" value="FAD/NAD-linked reductases, dimerisation (C-terminal) domain"/>
    <property type="match status" value="1"/>
</dbReference>
<organism evidence="9">
    <name type="scientific">uncultured Thermomicrobiales bacterium</name>
    <dbReference type="NCBI Taxonomy" id="1645740"/>
    <lineage>
        <taxon>Bacteria</taxon>
        <taxon>Pseudomonadati</taxon>
        <taxon>Thermomicrobiota</taxon>
        <taxon>Thermomicrobia</taxon>
        <taxon>Thermomicrobiales</taxon>
        <taxon>environmental samples</taxon>
    </lineage>
</organism>
<dbReference type="Gene3D" id="3.50.50.60">
    <property type="entry name" value="FAD/NAD(P)-binding domain"/>
    <property type="match status" value="2"/>
</dbReference>
<dbReference type="InterPro" id="IPR004099">
    <property type="entry name" value="Pyr_nucl-diS_OxRdtase_dimer"/>
</dbReference>
<evidence type="ECO:0000256" key="4">
    <source>
        <dbReference type="ARBA" id="ARBA00022827"/>
    </source>
</evidence>
<gene>
    <name evidence="9" type="ORF">AVDCRST_MAG18-1316</name>
</gene>
<dbReference type="GO" id="GO:0016491">
    <property type="term" value="F:oxidoreductase activity"/>
    <property type="evidence" value="ECO:0007669"/>
    <property type="project" value="UniProtKB-KW"/>
</dbReference>
<evidence type="ECO:0000256" key="1">
    <source>
        <dbReference type="ARBA" id="ARBA00001974"/>
    </source>
</evidence>
<evidence type="ECO:0000256" key="6">
    <source>
        <dbReference type="ARBA" id="ARBA00023284"/>
    </source>
</evidence>
<reference evidence="9" key="1">
    <citation type="submission" date="2020-02" db="EMBL/GenBank/DDBJ databases">
        <authorList>
            <person name="Meier V. D."/>
        </authorList>
    </citation>
    <scope>NUCLEOTIDE SEQUENCE</scope>
    <source>
        <strain evidence="9">AVDCRST_MAG18</strain>
    </source>
</reference>
<dbReference type="Pfam" id="PF02852">
    <property type="entry name" value="Pyr_redox_dim"/>
    <property type="match status" value="1"/>
</dbReference>
<evidence type="ECO:0000256" key="5">
    <source>
        <dbReference type="ARBA" id="ARBA00023002"/>
    </source>
</evidence>
<keyword evidence="6" id="KW-0676">Redox-active center</keyword>
<dbReference type="PANTHER" id="PTHR43429">
    <property type="entry name" value="PYRIDINE NUCLEOTIDE-DISULFIDE OXIDOREDUCTASE DOMAIN-CONTAINING"/>
    <property type="match status" value="1"/>
</dbReference>
<feature type="domain" description="FAD/NAD(P)-binding" evidence="8">
    <location>
        <begin position="3"/>
        <end position="289"/>
    </location>
</feature>
<comment type="cofactor">
    <cofactor evidence="1">
        <name>FAD</name>
        <dbReference type="ChEBI" id="CHEBI:57692"/>
    </cofactor>
</comment>
<evidence type="ECO:0000256" key="2">
    <source>
        <dbReference type="ARBA" id="ARBA00009130"/>
    </source>
</evidence>
<dbReference type="EMBL" id="CADCWN010000099">
    <property type="protein sequence ID" value="CAA9563931.1"/>
    <property type="molecule type" value="Genomic_DNA"/>
</dbReference>
<keyword evidence="5 9" id="KW-0560">Oxidoreductase</keyword>
<dbReference type="Pfam" id="PF07992">
    <property type="entry name" value="Pyr_redox_2"/>
    <property type="match status" value="1"/>
</dbReference>
<proteinExistence type="inferred from homology"/>
<evidence type="ECO:0000313" key="9">
    <source>
        <dbReference type="EMBL" id="CAA9563931.1"/>
    </source>
</evidence>
<keyword evidence="3" id="KW-0285">Flavoprotein</keyword>
<dbReference type="AlphaFoldDB" id="A0A6J4UZ73"/>
<sequence>MKRLVIIGADAAGMSAASEARRTAPDLEIVAYDRGGFASYSQCGLPYWIGGVVEERDKLIARSVAAFAEQRIAVRLHHEVTAIDPARGRVRVRDLREDREFATDYDHLLIATGAAPIRPNVSGLDLDGVFALDVMEDAIAIRDYIARHAPRRAVIVGGGYIGLEMAENLVARGLETRIVQRGDQLFGIIDRDMAERINATLARHGVDLDLCDTVVEGCAGTGGRVAHVHTAAGEIPADLVILAVGIMPAVDLAPPAGIHLGATGAIAVDNHQRTNLPEHYAAGDCAEVWHRLLRRPVWAALGTIANKQGRVAGRVIAGGEATYAGIVGTAITRVFDLEVGRVGLTEREAREAGFDPAATTLDSTDRAGYMPHARDLVVKLVAERGSGRLLGGQVLGQGGVAQRIDVLATALYADLTLEALTQLDLEYAPPFNSVYDPLQVAATSLLRKGL</sequence>
<comment type="similarity">
    <text evidence="2">Belongs to the class-III pyridine nucleotide-disulfide oxidoreductase family.</text>
</comment>
<dbReference type="PANTHER" id="PTHR43429:SF1">
    <property type="entry name" value="NAD(P)H SULFUR OXIDOREDUCTASE (COA-DEPENDENT)"/>
    <property type="match status" value="1"/>
</dbReference>
<name>A0A6J4UZ73_9BACT</name>